<keyword evidence="2" id="KW-1185">Reference proteome</keyword>
<dbReference type="AlphaFoldDB" id="A0A1Y1ITK3"/>
<name>A0A1Y1ITK3_KLENI</name>
<evidence type="ECO:0000313" key="2">
    <source>
        <dbReference type="Proteomes" id="UP000054558"/>
    </source>
</evidence>
<dbReference type="Proteomes" id="UP000054558">
    <property type="component" value="Unassembled WGS sequence"/>
</dbReference>
<proteinExistence type="predicted"/>
<gene>
    <name evidence="1" type="ORF">KFL_011910010</name>
</gene>
<protein>
    <submittedName>
        <fullName evidence="1">Uncharacterized protein</fullName>
    </submittedName>
</protein>
<accession>A0A1Y1ITK3</accession>
<organism evidence="1 2">
    <name type="scientific">Klebsormidium nitens</name>
    <name type="common">Green alga</name>
    <name type="synonym">Ulothrix nitens</name>
    <dbReference type="NCBI Taxonomy" id="105231"/>
    <lineage>
        <taxon>Eukaryota</taxon>
        <taxon>Viridiplantae</taxon>
        <taxon>Streptophyta</taxon>
        <taxon>Klebsormidiophyceae</taxon>
        <taxon>Klebsormidiales</taxon>
        <taxon>Klebsormidiaceae</taxon>
        <taxon>Klebsormidium</taxon>
    </lineage>
</organism>
<reference evidence="1 2" key="1">
    <citation type="journal article" date="2014" name="Nat. Commun.">
        <title>Klebsormidium flaccidum genome reveals primary factors for plant terrestrial adaptation.</title>
        <authorList>
            <person name="Hori K."/>
            <person name="Maruyama F."/>
            <person name="Fujisawa T."/>
            <person name="Togashi T."/>
            <person name="Yamamoto N."/>
            <person name="Seo M."/>
            <person name="Sato S."/>
            <person name="Yamada T."/>
            <person name="Mori H."/>
            <person name="Tajima N."/>
            <person name="Moriyama T."/>
            <person name="Ikeuchi M."/>
            <person name="Watanabe M."/>
            <person name="Wada H."/>
            <person name="Kobayashi K."/>
            <person name="Saito M."/>
            <person name="Masuda T."/>
            <person name="Sasaki-Sekimoto Y."/>
            <person name="Mashiguchi K."/>
            <person name="Awai K."/>
            <person name="Shimojima M."/>
            <person name="Masuda S."/>
            <person name="Iwai M."/>
            <person name="Nobusawa T."/>
            <person name="Narise T."/>
            <person name="Kondo S."/>
            <person name="Saito H."/>
            <person name="Sato R."/>
            <person name="Murakawa M."/>
            <person name="Ihara Y."/>
            <person name="Oshima-Yamada Y."/>
            <person name="Ohtaka K."/>
            <person name="Satoh M."/>
            <person name="Sonobe K."/>
            <person name="Ishii M."/>
            <person name="Ohtani R."/>
            <person name="Kanamori-Sato M."/>
            <person name="Honoki R."/>
            <person name="Miyazaki D."/>
            <person name="Mochizuki H."/>
            <person name="Umetsu J."/>
            <person name="Higashi K."/>
            <person name="Shibata D."/>
            <person name="Kamiya Y."/>
            <person name="Sato N."/>
            <person name="Nakamura Y."/>
            <person name="Tabata S."/>
            <person name="Ida S."/>
            <person name="Kurokawa K."/>
            <person name="Ohta H."/>
        </authorList>
    </citation>
    <scope>NUCLEOTIDE SEQUENCE [LARGE SCALE GENOMIC DNA]</scope>
    <source>
        <strain evidence="1 2">NIES-2285</strain>
    </source>
</reference>
<sequence length="259" mass="28159">MKDLCCDWSGKNYYKALSAAKHHFGSEYTAHPATRAAHDRSLIQFLCVVASALLYAPSNFTISLTSLARSTTSAPPPLSGRPRSPSAWRPIRNVCGLNTNAYHEGLVVDACKTFLSAARRQQLFAMPDALVAAVQPDVEAAKAILKMKVEGVRAGDIKELAAPKVLDEHTKLEYQERASLQAHILTAAKGYQLSRKTPSLTTANPSCCCWWMWCCGCAWGFAEANTALSTSGALQSLRTVRRAGPGTQLQGRLRNLLHS</sequence>
<dbReference type="EMBL" id="DF238140">
    <property type="protein sequence ID" value="GAQ92899.1"/>
    <property type="molecule type" value="Genomic_DNA"/>
</dbReference>
<evidence type="ECO:0000313" key="1">
    <source>
        <dbReference type="EMBL" id="GAQ92899.1"/>
    </source>
</evidence>